<dbReference type="GO" id="GO:0003677">
    <property type="term" value="F:DNA binding"/>
    <property type="evidence" value="ECO:0007669"/>
    <property type="project" value="UniProtKB-KW"/>
</dbReference>
<organism evidence="7 8">
    <name type="scientific">Faucicola osloensis</name>
    <name type="common">Moraxella osloensis</name>
    <dbReference type="NCBI Taxonomy" id="34062"/>
    <lineage>
        <taxon>Bacteria</taxon>
        <taxon>Pseudomonadati</taxon>
        <taxon>Pseudomonadota</taxon>
        <taxon>Gammaproteobacteria</taxon>
        <taxon>Moraxellales</taxon>
        <taxon>Moraxellaceae</taxon>
        <taxon>Faucicola</taxon>
    </lineage>
</organism>
<proteinExistence type="inferred from homology"/>
<accession>A0A2I1RG74</accession>
<evidence type="ECO:0000256" key="2">
    <source>
        <dbReference type="ARBA" id="ARBA00010961"/>
    </source>
</evidence>
<dbReference type="NCBIfam" id="NF033543">
    <property type="entry name" value="transpos_IS256"/>
    <property type="match status" value="1"/>
</dbReference>
<feature type="region of interest" description="Disordered" evidence="6">
    <location>
        <begin position="66"/>
        <end position="118"/>
    </location>
</feature>
<protein>
    <submittedName>
        <fullName evidence="7">IS256 family transposase</fullName>
    </submittedName>
</protein>
<reference evidence="7 8" key="1">
    <citation type="submission" date="2017-12" db="EMBL/GenBank/DDBJ databases">
        <title>Phylogenetic diversity of female urinary microbiome.</title>
        <authorList>
            <person name="Thomas-White K."/>
            <person name="Wolfe A.J."/>
        </authorList>
    </citation>
    <scope>NUCLEOTIDE SEQUENCE [LARGE SCALE GENOMIC DNA]</scope>
    <source>
        <strain evidence="7 8">UMB0416</strain>
    </source>
</reference>
<name>A0A2I1RG74_FAUOS</name>
<dbReference type="Proteomes" id="UP000234914">
    <property type="component" value="Unassembled WGS sequence"/>
</dbReference>
<sequence length="459" mass="52517">MKESTEVLLDELLKDYQTPEQILGENGILKQLTKRLAERALQAEMTHHLGYAKHDYQGKAQKDTLDDFINHEPNNDLLEGEPRSDEDENTQPSTISEETAMLAGKPARKKGNARNGTTKKTVRTDFGELQLDIPRDRNGSFEPQFVKKHERTLNGFDDKVISLYSRGMSTRDIQAHLKEIYGVDVSSTFISTVTDSVLDEVKQWQQRPLESVYPVVYLDGLVVKNREEGIAHNKCVYLALEHSSRLALGRSDASLFPRSGAKFWLSVMNELKNRGVNDIFIACLAKQCFSGLKGFPEAIETVFPKTKVQLCIVHQVRNSLKYVSYKQRKEIATDLKTIYGADTLAEAEDNLLAFAEKWDGEHPQISKSWQENWGRLTTFFDYPKDIRRVIYTTNTIESLNASLRKVTSTKKTFPNDDAVFKAIYMALINTMQKWTMPIQNWKPAMRQFVMLYGHRVEGY</sequence>
<evidence type="ECO:0000256" key="1">
    <source>
        <dbReference type="ARBA" id="ARBA00002190"/>
    </source>
</evidence>
<dbReference type="GO" id="GO:0006313">
    <property type="term" value="P:DNA transposition"/>
    <property type="evidence" value="ECO:0007669"/>
    <property type="project" value="InterPro"/>
</dbReference>
<dbReference type="PANTHER" id="PTHR33217">
    <property type="entry name" value="TRANSPOSASE FOR INSERTION SEQUENCE ELEMENT IS1081"/>
    <property type="match status" value="1"/>
</dbReference>
<comment type="caution">
    <text evidence="7">The sequence shown here is derived from an EMBL/GenBank/DDBJ whole genome shotgun (WGS) entry which is preliminary data.</text>
</comment>
<dbReference type="AlphaFoldDB" id="A0A2I1RG74"/>
<dbReference type="GO" id="GO:0004803">
    <property type="term" value="F:transposase activity"/>
    <property type="evidence" value="ECO:0007669"/>
    <property type="project" value="InterPro"/>
</dbReference>
<dbReference type="InterPro" id="IPR001207">
    <property type="entry name" value="Transposase_mutator"/>
</dbReference>
<comment type="function">
    <text evidence="1">Required for the transposition of the insertion element.</text>
</comment>
<evidence type="ECO:0000313" key="8">
    <source>
        <dbReference type="Proteomes" id="UP000234914"/>
    </source>
</evidence>
<gene>
    <name evidence="7" type="ORF">CYJ96_10140</name>
</gene>
<keyword evidence="3" id="KW-0815">Transposition</keyword>
<evidence type="ECO:0000256" key="5">
    <source>
        <dbReference type="ARBA" id="ARBA00023172"/>
    </source>
</evidence>
<evidence type="ECO:0000256" key="6">
    <source>
        <dbReference type="SAM" id="MobiDB-lite"/>
    </source>
</evidence>
<dbReference type="Pfam" id="PF00872">
    <property type="entry name" value="Transposase_mut"/>
    <property type="match status" value="1"/>
</dbReference>
<evidence type="ECO:0000313" key="7">
    <source>
        <dbReference type="EMBL" id="PKZ68139.1"/>
    </source>
</evidence>
<keyword evidence="4" id="KW-0238">DNA-binding</keyword>
<evidence type="ECO:0000256" key="3">
    <source>
        <dbReference type="ARBA" id="ARBA00022578"/>
    </source>
</evidence>
<dbReference type="EMBL" id="PKJS01000013">
    <property type="protein sequence ID" value="PKZ68139.1"/>
    <property type="molecule type" value="Genomic_DNA"/>
</dbReference>
<keyword evidence="5" id="KW-0233">DNA recombination</keyword>
<evidence type="ECO:0000256" key="4">
    <source>
        <dbReference type="ARBA" id="ARBA00023125"/>
    </source>
</evidence>
<dbReference type="RefSeq" id="WP_101964935.1">
    <property type="nucleotide sequence ID" value="NZ_PKJS01000013.1"/>
</dbReference>
<comment type="similarity">
    <text evidence="2">Belongs to the transposase mutator family.</text>
</comment>
<dbReference type="PANTHER" id="PTHR33217:SF5">
    <property type="entry name" value="MUTATOR FAMILY TRANSPOSASE"/>
    <property type="match status" value="1"/>
</dbReference>